<name>A0A379EU48_9PAST</name>
<dbReference type="InterPro" id="IPR011009">
    <property type="entry name" value="Kinase-like_dom_sf"/>
</dbReference>
<reference evidence="1 2" key="1">
    <citation type="submission" date="2018-06" db="EMBL/GenBank/DDBJ databases">
        <authorList>
            <consortium name="Pathogen Informatics"/>
            <person name="Doyle S."/>
        </authorList>
    </citation>
    <scope>NUCLEOTIDE SEQUENCE [LARGE SCALE GENOMIC DNA]</scope>
    <source>
        <strain evidence="1 2">NCTC11621</strain>
    </source>
</reference>
<accession>A0A379EU48</accession>
<dbReference type="RefSeq" id="WP_115322588.1">
    <property type="nucleotide sequence ID" value="NZ_UGTV01000015.1"/>
</dbReference>
<evidence type="ECO:0000313" key="2">
    <source>
        <dbReference type="Proteomes" id="UP000254704"/>
    </source>
</evidence>
<dbReference type="Proteomes" id="UP000254704">
    <property type="component" value="Unassembled WGS sequence"/>
</dbReference>
<dbReference type="GO" id="GO:0016301">
    <property type="term" value="F:kinase activity"/>
    <property type="evidence" value="ECO:0007669"/>
    <property type="project" value="UniProtKB-KW"/>
</dbReference>
<dbReference type="EMBL" id="UGTV01000015">
    <property type="protein sequence ID" value="SUC09664.1"/>
    <property type="molecule type" value="Genomic_DNA"/>
</dbReference>
<proteinExistence type="predicted"/>
<keyword evidence="1" id="KW-0418">Kinase</keyword>
<keyword evidence="1" id="KW-0808">Transferase</keyword>
<dbReference type="AlphaFoldDB" id="A0A379EU48"/>
<gene>
    <name evidence="1" type="ORF">NCTC11621_00683</name>
</gene>
<evidence type="ECO:0000313" key="1">
    <source>
        <dbReference type="EMBL" id="SUC09664.1"/>
    </source>
</evidence>
<protein>
    <submittedName>
        <fullName evidence="1">Protein kinase-like domain protein</fullName>
    </submittedName>
</protein>
<dbReference type="SUPFAM" id="SSF56112">
    <property type="entry name" value="Protein kinase-like (PK-like)"/>
    <property type="match status" value="1"/>
</dbReference>
<sequence length="247" mass="29515">MESIDITFEAYVKHLFANHKGTRIYRFEYFGQHFWLKQPEQLKGIWKLLKPNPKTSFQQEIQTLRYFESVDAPVPMLHLYNEDFFVLEDVGRTAIDWQEDPTVSTELKQTILSDCIKALIELHEKDLIHGRPVLRDMTWQDRKVNFLDFEAHIYHKEKITWDKARDVIIFLHGLCRSKVISDQEVKRLIQVYIELGNAEVWQLVCDTLRKYRFIYYLLLPFKPVAKTDLSAVYRLFENVSAQLEEEK</sequence>
<organism evidence="1 2">
    <name type="scientific">Pasteurella canis</name>
    <dbReference type="NCBI Taxonomy" id="753"/>
    <lineage>
        <taxon>Bacteria</taxon>
        <taxon>Pseudomonadati</taxon>
        <taxon>Pseudomonadota</taxon>
        <taxon>Gammaproteobacteria</taxon>
        <taxon>Pasteurellales</taxon>
        <taxon>Pasteurellaceae</taxon>
        <taxon>Pasteurella</taxon>
    </lineage>
</organism>